<reference evidence="2" key="2">
    <citation type="submission" date="2013-04" db="UniProtKB">
        <authorList>
            <consortium name="EnsemblPlants"/>
        </authorList>
    </citation>
    <scope>IDENTIFICATION</scope>
</reference>
<dbReference type="Proteomes" id="UP000006038">
    <property type="component" value="Chromosome 3"/>
</dbReference>
<reference evidence="2" key="1">
    <citation type="journal article" date="2013" name="Nat. Commun.">
        <title>Whole-genome sequencing of Oryza brachyantha reveals mechanisms underlying Oryza genome evolution.</title>
        <authorList>
            <person name="Chen J."/>
            <person name="Huang Q."/>
            <person name="Gao D."/>
            <person name="Wang J."/>
            <person name="Lang Y."/>
            <person name="Liu T."/>
            <person name="Li B."/>
            <person name="Bai Z."/>
            <person name="Luis Goicoechea J."/>
            <person name="Liang C."/>
            <person name="Chen C."/>
            <person name="Zhang W."/>
            <person name="Sun S."/>
            <person name="Liao Y."/>
            <person name="Zhang X."/>
            <person name="Yang L."/>
            <person name="Song C."/>
            <person name="Wang M."/>
            <person name="Shi J."/>
            <person name="Liu G."/>
            <person name="Liu J."/>
            <person name="Zhou H."/>
            <person name="Zhou W."/>
            <person name="Yu Q."/>
            <person name="An N."/>
            <person name="Chen Y."/>
            <person name="Cai Q."/>
            <person name="Wang B."/>
            <person name="Liu B."/>
            <person name="Min J."/>
            <person name="Huang Y."/>
            <person name="Wu H."/>
            <person name="Li Z."/>
            <person name="Zhang Y."/>
            <person name="Yin Y."/>
            <person name="Song W."/>
            <person name="Jiang J."/>
            <person name="Jackson S.A."/>
            <person name="Wing R.A."/>
            <person name="Wang J."/>
            <person name="Chen M."/>
        </authorList>
    </citation>
    <scope>NUCLEOTIDE SEQUENCE [LARGE SCALE GENOMIC DNA]</scope>
    <source>
        <strain evidence="2">cv. IRGC 101232</strain>
    </source>
</reference>
<feature type="compositionally biased region" description="Pro residues" evidence="1">
    <location>
        <begin position="57"/>
        <end position="66"/>
    </location>
</feature>
<sequence length="254" mass="28093">MLLLLRAAGASPAASMMAAAAGGVRSRPTRLNSIVGLSSSAGGRRKKGGRRGEAKPQLPPPPPPRPQLRNGETPGSKNSKPDARTTGRPAEEAASQGPQRQVGERRKKPPQQQQEKPKRVVKWKCAAGCGACCKLDKGPDFPAPEEIFAEHPEDLKLYKSMIGTDGWCTNYDKSTRTCNIYEERPIFCRVEPKVFEEYFGVPSRPSTFDREACSACVDTIKMVYGDDSAELTNFKRVIREENWIVFLNIKRFKV</sequence>
<dbReference type="STRING" id="4533.J3LNZ5"/>
<evidence type="ECO:0000313" key="2">
    <source>
        <dbReference type="EnsemblPlants" id="OB03G27710.1"/>
    </source>
</evidence>
<accession>J3LNZ5</accession>
<feature type="compositionally biased region" description="Basic and acidic residues" evidence="1">
    <location>
        <begin position="79"/>
        <end position="91"/>
    </location>
</feature>
<dbReference type="eggNOG" id="ENOG502RZ66">
    <property type="taxonomic scope" value="Eukaryota"/>
</dbReference>
<keyword evidence="3" id="KW-1185">Reference proteome</keyword>
<dbReference type="PANTHER" id="PTHR36791">
    <property type="entry name" value="OS03G0363400 PROTEIN"/>
    <property type="match status" value="1"/>
</dbReference>
<feature type="compositionally biased region" description="Polar residues" evidence="1">
    <location>
        <begin position="29"/>
        <end position="41"/>
    </location>
</feature>
<evidence type="ECO:0000313" key="3">
    <source>
        <dbReference type="Proteomes" id="UP000006038"/>
    </source>
</evidence>
<dbReference type="PANTHER" id="PTHR36791:SF2">
    <property type="entry name" value="OS03G0363400 PROTEIN"/>
    <property type="match status" value="1"/>
</dbReference>
<dbReference type="InterPro" id="IPR005358">
    <property type="entry name" value="Puta_zinc/iron-chelating_dom"/>
</dbReference>
<dbReference type="EnsemblPlants" id="OB03G27710.1">
    <property type="protein sequence ID" value="OB03G27710.1"/>
    <property type="gene ID" value="OB03G27710"/>
</dbReference>
<dbReference type="Gramene" id="OB03G27710.1">
    <property type="protein sequence ID" value="OB03G27710.1"/>
    <property type="gene ID" value="OB03G27710"/>
</dbReference>
<proteinExistence type="predicted"/>
<dbReference type="Pfam" id="PF03692">
    <property type="entry name" value="CxxCxxCC"/>
    <property type="match status" value="1"/>
</dbReference>
<dbReference type="OMA" id="KMVYGDD"/>
<evidence type="ECO:0000256" key="1">
    <source>
        <dbReference type="SAM" id="MobiDB-lite"/>
    </source>
</evidence>
<name>J3LNZ5_ORYBR</name>
<protein>
    <submittedName>
        <fullName evidence="2">Uncharacterized protein</fullName>
    </submittedName>
</protein>
<dbReference type="AlphaFoldDB" id="J3LNZ5"/>
<dbReference type="HOGENOM" id="CLU_1162676_0_0_1"/>
<organism evidence="2">
    <name type="scientific">Oryza brachyantha</name>
    <name type="common">malo sina</name>
    <dbReference type="NCBI Taxonomy" id="4533"/>
    <lineage>
        <taxon>Eukaryota</taxon>
        <taxon>Viridiplantae</taxon>
        <taxon>Streptophyta</taxon>
        <taxon>Embryophyta</taxon>
        <taxon>Tracheophyta</taxon>
        <taxon>Spermatophyta</taxon>
        <taxon>Magnoliopsida</taxon>
        <taxon>Liliopsida</taxon>
        <taxon>Poales</taxon>
        <taxon>Poaceae</taxon>
        <taxon>BOP clade</taxon>
        <taxon>Oryzoideae</taxon>
        <taxon>Oryzeae</taxon>
        <taxon>Oryzinae</taxon>
        <taxon>Oryza</taxon>
    </lineage>
</organism>
<feature type="region of interest" description="Disordered" evidence="1">
    <location>
        <begin position="22"/>
        <end position="119"/>
    </location>
</feature>